<dbReference type="EMBL" id="NMQU01000068">
    <property type="protein sequence ID" value="OXM47962.1"/>
    <property type="molecule type" value="Genomic_DNA"/>
</dbReference>
<dbReference type="PANTHER" id="PTHR20883:SF48">
    <property type="entry name" value="ECTOINE DIOXYGENASE"/>
    <property type="match status" value="1"/>
</dbReference>
<dbReference type="Pfam" id="PF05721">
    <property type="entry name" value="PhyH"/>
    <property type="match status" value="1"/>
</dbReference>
<dbReference type="InterPro" id="IPR008775">
    <property type="entry name" value="Phytyl_CoA_dOase-like"/>
</dbReference>
<dbReference type="Proteomes" id="UP000215563">
    <property type="component" value="Unassembled WGS sequence"/>
</dbReference>
<organism evidence="1 2">
    <name type="scientific">Amycolatopsis alba DSM 44262</name>
    <dbReference type="NCBI Taxonomy" id="1125972"/>
    <lineage>
        <taxon>Bacteria</taxon>
        <taxon>Bacillati</taxon>
        <taxon>Actinomycetota</taxon>
        <taxon>Actinomycetes</taxon>
        <taxon>Pseudonocardiales</taxon>
        <taxon>Pseudonocardiaceae</taxon>
        <taxon>Amycolatopsis</taxon>
    </lineage>
</organism>
<dbReference type="PANTHER" id="PTHR20883">
    <property type="entry name" value="PHYTANOYL-COA DIOXYGENASE DOMAIN CONTAINING 1"/>
    <property type="match status" value="1"/>
</dbReference>
<name>A0A229RMR6_AMYAL</name>
<keyword evidence="1" id="KW-0560">Oxidoreductase</keyword>
<dbReference type="GO" id="GO:0016706">
    <property type="term" value="F:2-oxoglutarate-dependent dioxygenase activity"/>
    <property type="evidence" value="ECO:0007669"/>
    <property type="project" value="UniProtKB-ARBA"/>
</dbReference>
<gene>
    <name evidence="1" type="ORF">CFP75_22955</name>
</gene>
<keyword evidence="1" id="KW-0223">Dioxygenase</keyword>
<dbReference type="Gene3D" id="2.60.120.620">
    <property type="entry name" value="q2cbj1_9rhob like domain"/>
    <property type="match status" value="1"/>
</dbReference>
<comment type="caution">
    <text evidence="1">The sequence shown here is derived from an EMBL/GenBank/DDBJ whole genome shotgun (WGS) entry which is preliminary data.</text>
</comment>
<dbReference type="GO" id="GO:0005506">
    <property type="term" value="F:iron ion binding"/>
    <property type="evidence" value="ECO:0007669"/>
    <property type="project" value="UniProtKB-ARBA"/>
</dbReference>
<sequence length="300" mass="33974">MAPPAVGRGRTVNLTQEQLELLPSEHDIRFYEEHGWWISPRIVEDEVIDDARFGVDRYYSGERDAVLLFEAGTDWNSSRGNVLRQNDYVSLQIEQLRMVVEHPLVALSAAILARTAEVRLFHDQLVYKPPQVSDSVATVGWHTDIAYWKTCSSRNLITAWVPFQPVTSDMGPMTVLDRSHRWGGNDRLEFFHEPDLAGVAAKIQRGAEPLTEVPLVLDAGQVSFHHCRTIHGSRPNNSDRPRVALAVHMQDESNRYTSVLDGNGKRLVHLNDFLCRKDDNGDPDYADPAVCPVLWKADER</sequence>
<evidence type="ECO:0000313" key="1">
    <source>
        <dbReference type="EMBL" id="OXM47962.1"/>
    </source>
</evidence>
<dbReference type="SUPFAM" id="SSF51197">
    <property type="entry name" value="Clavaminate synthase-like"/>
    <property type="match status" value="1"/>
</dbReference>
<keyword evidence="2" id="KW-1185">Reference proteome</keyword>
<proteinExistence type="predicted"/>
<accession>A0A229RMR6</accession>
<dbReference type="AlphaFoldDB" id="A0A229RMR6"/>
<evidence type="ECO:0000313" key="2">
    <source>
        <dbReference type="Proteomes" id="UP000215563"/>
    </source>
</evidence>
<reference evidence="1 2" key="1">
    <citation type="submission" date="2017-07" db="EMBL/GenBank/DDBJ databases">
        <title>Amycolatopsis alba DSM 44262 Genome sequencing and assembly.</title>
        <authorList>
            <person name="Kaur N."/>
            <person name="Mayilraj S."/>
        </authorList>
    </citation>
    <scope>NUCLEOTIDE SEQUENCE [LARGE SCALE GENOMIC DNA]</scope>
    <source>
        <strain evidence="1 2">DSM 44262</strain>
    </source>
</reference>
<protein>
    <submittedName>
        <fullName evidence="1">Phytanoyl-CoA dioxygenase</fullName>
    </submittedName>
</protein>